<keyword evidence="2" id="KW-1185">Reference proteome</keyword>
<evidence type="ECO:0000313" key="2">
    <source>
        <dbReference type="Proteomes" id="UP000680865"/>
    </source>
</evidence>
<name>A0A919VPZ9_9ACTN</name>
<comment type="caution">
    <text evidence="1">The sequence shown here is derived from an EMBL/GenBank/DDBJ whole genome shotgun (WGS) entry which is preliminary data.</text>
</comment>
<dbReference type="InterPro" id="IPR009061">
    <property type="entry name" value="DNA-bd_dom_put_sf"/>
</dbReference>
<organism evidence="1 2">
    <name type="scientific">Winogradskya consettensis</name>
    <dbReference type="NCBI Taxonomy" id="113560"/>
    <lineage>
        <taxon>Bacteria</taxon>
        <taxon>Bacillati</taxon>
        <taxon>Actinomycetota</taxon>
        <taxon>Actinomycetes</taxon>
        <taxon>Micromonosporales</taxon>
        <taxon>Micromonosporaceae</taxon>
        <taxon>Winogradskya</taxon>
    </lineage>
</organism>
<dbReference type="EMBL" id="BOQP01000011">
    <property type="protein sequence ID" value="GIM71380.1"/>
    <property type="molecule type" value="Genomic_DNA"/>
</dbReference>
<sequence length="483" mass="53195">MTVEPDADLPRMLRIADTLDWPTADGNVIPLRISAAVENRKRDIDQASRLKARRLTLATLVLRDGLTADEAADKLGRSRDDVVTDVRSWLKDHQPVNVPTRGARSALVDCPIPEPKRVIWAALTGTAESGTSDEYRQLVMARYLADDIIHANSWVRRNLSFDRQALAVIATLIGQGIDAEQGIRADDIANRLGCTSQDILYLCTGPSERYRGVLERTSTSSRRVRPRRCERGHWLLHILPTIETEQSNGLLCGTCRATPDGVALPAPYFDLWDGPEARQHDLRDAPGTVLAQAPVAVAPGARPRIMLNIGEAAAYLGVSTSALRTWSNNGQVACEQRPRRYDQRVLDNPETQALAARFHATYGQRSAADGRLTLRQVSERLEVPEHYIRDFLITPGKLAYVRGGSKGNQLLFDPVDVDAVPQEWRERHAANLLGIGEVAERLRLSTGQVRSAAADGRIPSVVTDGNTRRFRPGVIEACNPSAA</sequence>
<dbReference type="SUPFAM" id="SSF46955">
    <property type="entry name" value="Putative DNA-binding domain"/>
    <property type="match status" value="1"/>
</dbReference>
<reference evidence="1" key="1">
    <citation type="submission" date="2021-03" db="EMBL/GenBank/DDBJ databases">
        <title>Whole genome shotgun sequence of Actinoplanes consettensis NBRC 14913.</title>
        <authorList>
            <person name="Komaki H."/>
            <person name="Tamura T."/>
        </authorList>
    </citation>
    <scope>NUCLEOTIDE SEQUENCE</scope>
    <source>
        <strain evidence="1">NBRC 14913</strain>
    </source>
</reference>
<dbReference type="AlphaFoldDB" id="A0A919VPZ9"/>
<gene>
    <name evidence="1" type="ORF">Aco04nite_24930</name>
</gene>
<dbReference type="RefSeq" id="WP_212997397.1">
    <property type="nucleotide sequence ID" value="NZ_BAAATW010000008.1"/>
</dbReference>
<dbReference type="Proteomes" id="UP000680865">
    <property type="component" value="Unassembled WGS sequence"/>
</dbReference>
<protein>
    <submittedName>
        <fullName evidence="1">Uncharacterized protein</fullName>
    </submittedName>
</protein>
<proteinExistence type="predicted"/>
<accession>A0A919VPZ9</accession>
<evidence type="ECO:0000313" key="1">
    <source>
        <dbReference type="EMBL" id="GIM71380.1"/>
    </source>
</evidence>